<evidence type="ECO:0000256" key="4">
    <source>
        <dbReference type="ARBA" id="ARBA00023136"/>
    </source>
</evidence>
<reference evidence="8" key="1">
    <citation type="journal article" date="2021" name="Proc. Natl. Acad. Sci. U.S.A.">
        <title>Three genomes in the algal genus Volvox reveal the fate of a haploid sex-determining region after a transition to homothallism.</title>
        <authorList>
            <person name="Yamamoto K."/>
            <person name="Hamaji T."/>
            <person name="Kawai-Toyooka H."/>
            <person name="Matsuzaki R."/>
            <person name="Takahashi F."/>
            <person name="Nishimura Y."/>
            <person name="Kawachi M."/>
            <person name="Noguchi H."/>
            <person name="Minakuchi Y."/>
            <person name="Umen J.G."/>
            <person name="Toyoda A."/>
            <person name="Nozaki H."/>
        </authorList>
    </citation>
    <scope>NUCLEOTIDE SEQUENCE</scope>
    <source>
        <strain evidence="8">NIES-3780</strain>
    </source>
</reference>
<dbReference type="Gene3D" id="1.10.287.70">
    <property type="match status" value="2"/>
</dbReference>
<feature type="domain" description="Ion transport" evidence="7">
    <location>
        <begin position="758"/>
        <end position="989"/>
    </location>
</feature>
<keyword evidence="3 6" id="KW-1133">Transmembrane helix</keyword>
<organism evidence="8 9">
    <name type="scientific">Volvox africanus</name>
    <dbReference type="NCBI Taxonomy" id="51714"/>
    <lineage>
        <taxon>Eukaryota</taxon>
        <taxon>Viridiplantae</taxon>
        <taxon>Chlorophyta</taxon>
        <taxon>core chlorophytes</taxon>
        <taxon>Chlorophyceae</taxon>
        <taxon>CS clade</taxon>
        <taxon>Chlamydomonadales</taxon>
        <taxon>Volvocaceae</taxon>
        <taxon>Volvox</taxon>
    </lineage>
</organism>
<evidence type="ECO:0000256" key="6">
    <source>
        <dbReference type="SAM" id="Phobius"/>
    </source>
</evidence>
<evidence type="ECO:0000256" key="5">
    <source>
        <dbReference type="SAM" id="MobiDB-lite"/>
    </source>
</evidence>
<keyword evidence="9" id="KW-1185">Reference proteome</keyword>
<feature type="region of interest" description="Disordered" evidence="5">
    <location>
        <begin position="664"/>
        <end position="702"/>
    </location>
</feature>
<feature type="transmembrane region" description="Helical" evidence="6">
    <location>
        <begin position="879"/>
        <end position="903"/>
    </location>
</feature>
<feature type="transmembrane region" description="Helical" evidence="6">
    <location>
        <begin position="923"/>
        <end position="940"/>
    </location>
</feature>
<accession>A0A8J4F0Y9</accession>
<feature type="transmembrane region" description="Helical" evidence="6">
    <location>
        <begin position="195"/>
        <end position="216"/>
    </location>
</feature>
<dbReference type="SUPFAM" id="SSF81324">
    <property type="entry name" value="Voltage-gated potassium channels"/>
    <property type="match status" value="2"/>
</dbReference>
<feature type="compositionally biased region" description="Pro residues" evidence="5">
    <location>
        <begin position="606"/>
        <end position="620"/>
    </location>
</feature>
<dbReference type="Gene3D" id="1.20.120.350">
    <property type="entry name" value="Voltage-gated potassium channels. Chain C"/>
    <property type="match status" value="2"/>
</dbReference>
<evidence type="ECO:0000313" key="9">
    <source>
        <dbReference type="Proteomes" id="UP000747399"/>
    </source>
</evidence>
<sequence>LEMLLRMMALGGPLPYLRHPWNVFDGAMVVVGYIAFVPTGSSSSSSGLRALRALRALRPLRTVTRFESLRAIVVCFLEAVPLLGSAVGLMLLFMLIFAVAGTILFAGVYHRKCYSNISGLPEESEEDPDMLGCGGWRHCPANYTCRVTAHSDALNIAGFSNTGLSLLSVFQVITLTGWSFAMYRTVDNTNPAAAIYYVLLVSIGAYVLVNLFLAVLKIKFAKAQTAFRARNTGRSRNRRNSVMTLLVKAKSRFSELSARRSASNTLNTSIARLVTARMSQYTDSNRSLSGLTPDNAITGAAATAAATTTTSGTYAGVADPAATCAGQSSCRVNPQSIELSRTLQTPQKFTNGSDSGSGVGGVGDGGVRNGDGRRRSTNSSGGNARSSSSSNMVLLDSRVGGHLEFVAALRVPTPPPHAKAASRTRRTSAPMWAEVQEPLPTGISSYCRFSSIGRPMLPPLPPQRVLETAELTEAPEVAVEAGASDALHCLAEEKQLGDGDGDSNSNSIHGEGSSGGGGGGEGDSGGGGSAPGGSLGVMTGPALPNVRFDDQAPPPPPMQRPGAIATAAATPAVATESKAHRLSGELRNQQRMGSRTLRISRNTVVPLPPPTPPPPGPAYHPPLAISPSTSPRARVPMLQQLSPLPRSVLRNANANAALTAAAAAGGGGGAESSAQHMTAGAGTAPLQTQPSASGPAHTVSGCPSFPSDPHQLLVGGNLGMAALMMDPVEFDEFVAGEPTLRRLKLRAMFRARVLVESSWFSYVMLAIIFANTVVLAIEYDGMSETYQMALTRCNYGFAALFTIEMAIKLFGMGLWDYIKDGFNMFDGLIVAISWLEIILTYVGTSGNLNAMAALRAFRALRLLKAFRYLGSLRKIAAKLLASFSSFAAVAVLIALFWGVFAIMGLHVFGGLDLAHDPYPNFDTFMNALVTTFNVLTLENYQNNMYETIRTTNYGSALFFVAWIVVGKYILLTLFLAVTLEAFEAKYDSQSGSSSWISKMRSAMDSAVESVFGSVRRTSRGDSHPSPLQSSLADSILSSDDLLAPTTTVNELKSPIAGQRKQYNGTARISDAVNDVAATAAAVNVSQYGRIPEGTRTGAHAETKALSAADVVRSYENDECNQTVDRYAPDISASSANGQAEALRAAKADFDGKFEKDRCRGRGSG</sequence>
<comment type="caution">
    <text evidence="8">The sequence shown here is derived from an EMBL/GenBank/DDBJ whole genome shotgun (WGS) entry which is preliminary data.</text>
</comment>
<dbReference type="GO" id="GO:0001518">
    <property type="term" value="C:voltage-gated sodium channel complex"/>
    <property type="evidence" value="ECO:0007669"/>
    <property type="project" value="TreeGrafter"/>
</dbReference>
<proteinExistence type="predicted"/>
<feature type="region of interest" description="Disordered" evidence="5">
    <location>
        <begin position="343"/>
        <end position="391"/>
    </location>
</feature>
<feature type="region of interest" description="Disordered" evidence="5">
    <location>
        <begin position="495"/>
        <end position="630"/>
    </location>
</feature>
<keyword evidence="2 6" id="KW-0812">Transmembrane</keyword>
<evidence type="ECO:0000256" key="2">
    <source>
        <dbReference type="ARBA" id="ARBA00022692"/>
    </source>
</evidence>
<comment type="subcellular location">
    <subcellularLocation>
        <location evidence="1">Membrane</location>
        <topology evidence="1">Multi-pass membrane protein</topology>
    </subcellularLocation>
</comment>
<dbReference type="InterPro" id="IPR027359">
    <property type="entry name" value="Volt_channel_dom_sf"/>
</dbReference>
<dbReference type="PANTHER" id="PTHR10037:SF62">
    <property type="entry name" value="SODIUM CHANNEL PROTEIN 60E"/>
    <property type="match status" value="1"/>
</dbReference>
<feature type="non-terminal residue" evidence="8">
    <location>
        <position position="1"/>
    </location>
</feature>
<dbReference type="Pfam" id="PF00520">
    <property type="entry name" value="Ion_trans"/>
    <property type="match status" value="2"/>
</dbReference>
<evidence type="ECO:0000313" key="8">
    <source>
        <dbReference type="EMBL" id="GIL55077.1"/>
    </source>
</evidence>
<evidence type="ECO:0000259" key="7">
    <source>
        <dbReference type="Pfam" id="PF00520"/>
    </source>
</evidence>
<feature type="domain" description="Ion transport" evidence="7">
    <location>
        <begin position="1"/>
        <end position="224"/>
    </location>
</feature>
<feature type="compositionally biased region" description="Low complexity" evidence="5">
    <location>
        <begin position="563"/>
        <end position="575"/>
    </location>
</feature>
<dbReference type="PANTHER" id="PTHR10037">
    <property type="entry name" value="VOLTAGE-GATED CATION CHANNEL CALCIUM AND SODIUM"/>
    <property type="match status" value="1"/>
</dbReference>
<feature type="transmembrane region" description="Helical" evidence="6">
    <location>
        <begin position="822"/>
        <end position="842"/>
    </location>
</feature>
<feature type="compositionally biased region" description="Gly residues" evidence="5">
    <location>
        <begin position="512"/>
        <end position="535"/>
    </location>
</feature>
<name>A0A8J4F0Y9_9CHLO</name>
<feature type="transmembrane region" description="Helical" evidence="6">
    <location>
        <begin position="952"/>
        <end position="977"/>
    </location>
</feature>
<protein>
    <recommendedName>
        <fullName evidence="7">Ion transport domain-containing protein</fullName>
    </recommendedName>
</protein>
<keyword evidence="4 6" id="KW-0472">Membrane</keyword>
<feature type="non-terminal residue" evidence="8">
    <location>
        <position position="1164"/>
    </location>
</feature>
<dbReference type="GO" id="GO:0005248">
    <property type="term" value="F:voltage-gated sodium channel activity"/>
    <property type="evidence" value="ECO:0007669"/>
    <property type="project" value="TreeGrafter"/>
</dbReference>
<feature type="compositionally biased region" description="Polar residues" evidence="5">
    <location>
        <begin position="586"/>
        <end position="603"/>
    </location>
</feature>
<gene>
    <name evidence="8" type="ORF">Vafri_10594</name>
</gene>
<dbReference type="EMBL" id="BNCO01000020">
    <property type="protein sequence ID" value="GIL55077.1"/>
    <property type="molecule type" value="Genomic_DNA"/>
</dbReference>
<dbReference type="InterPro" id="IPR005821">
    <property type="entry name" value="Ion_trans_dom"/>
</dbReference>
<dbReference type="Proteomes" id="UP000747399">
    <property type="component" value="Unassembled WGS sequence"/>
</dbReference>
<dbReference type="AlphaFoldDB" id="A0A8J4F0Y9"/>
<feature type="transmembrane region" description="Helical" evidence="6">
    <location>
        <begin position="797"/>
        <end position="815"/>
    </location>
</feature>
<feature type="compositionally biased region" description="Gly residues" evidence="5">
    <location>
        <begin position="355"/>
        <end position="369"/>
    </location>
</feature>
<evidence type="ECO:0000256" key="3">
    <source>
        <dbReference type="ARBA" id="ARBA00022989"/>
    </source>
</evidence>
<feature type="transmembrane region" description="Helical" evidence="6">
    <location>
        <begin position="89"/>
        <end position="109"/>
    </location>
</feature>
<feature type="compositionally biased region" description="Low complexity" evidence="5">
    <location>
        <begin position="377"/>
        <end position="391"/>
    </location>
</feature>
<feature type="transmembrane region" description="Helical" evidence="6">
    <location>
        <begin position="753"/>
        <end position="777"/>
    </location>
</feature>
<evidence type="ECO:0000256" key="1">
    <source>
        <dbReference type="ARBA" id="ARBA00004141"/>
    </source>
</evidence>
<dbReference type="InterPro" id="IPR043203">
    <property type="entry name" value="VGCC_Ca_Na"/>
</dbReference>